<dbReference type="RefSeq" id="XP_060443523.1">
    <property type="nucleotide sequence ID" value="XM_060595971.1"/>
</dbReference>
<evidence type="ECO:0000313" key="1">
    <source>
        <dbReference type="EMBL" id="KAK1634916.1"/>
    </source>
</evidence>
<accession>A0AAJ0EFB3</accession>
<organism evidence="1 2">
    <name type="scientific">Colletotrichum phormii</name>
    <dbReference type="NCBI Taxonomy" id="359342"/>
    <lineage>
        <taxon>Eukaryota</taxon>
        <taxon>Fungi</taxon>
        <taxon>Dikarya</taxon>
        <taxon>Ascomycota</taxon>
        <taxon>Pezizomycotina</taxon>
        <taxon>Sordariomycetes</taxon>
        <taxon>Hypocreomycetidae</taxon>
        <taxon>Glomerellales</taxon>
        <taxon>Glomerellaceae</taxon>
        <taxon>Colletotrichum</taxon>
        <taxon>Colletotrichum acutatum species complex</taxon>
    </lineage>
</organism>
<dbReference type="AlphaFoldDB" id="A0AAJ0EFB3"/>
<proteinExistence type="predicted"/>
<name>A0AAJ0EFB3_9PEZI</name>
<dbReference type="GeneID" id="85480833"/>
<reference evidence="1" key="1">
    <citation type="submission" date="2021-06" db="EMBL/GenBank/DDBJ databases">
        <title>Comparative genomics, transcriptomics and evolutionary studies reveal genomic signatures of adaptation to plant cell wall in hemibiotrophic fungi.</title>
        <authorList>
            <consortium name="DOE Joint Genome Institute"/>
            <person name="Baroncelli R."/>
            <person name="Diaz J.F."/>
            <person name="Benocci T."/>
            <person name="Peng M."/>
            <person name="Battaglia E."/>
            <person name="Haridas S."/>
            <person name="Andreopoulos W."/>
            <person name="Labutti K."/>
            <person name="Pangilinan J."/>
            <person name="Floch G.L."/>
            <person name="Makela M.R."/>
            <person name="Henrissat B."/>
            <person name="Grigoriev I.V."/>
            <person name="Crouch J.A."/>
            <person name="De Vries R.P."/>
            <person name="Sukno S.A."/>
            <person name="Thon M.R."/>
        </authorList>
    </citation>
    <scope>NUCLEOTIDE SEQUENCE</scope>
    <source>
        <strain evidence="1">CBS 102054</strain>
    </source>
</reference>
<protein>
    <submittedName>
        <fullName evidence="1">Uncharacterized protein</fullName>
    </submittedName>
</protein>
<gene>
    <name evidence="1" type="ORF">BDP81DRAFT_54689</name>
</gene>
<comment type="caution">
    <text evidence="1">The sequence shown here is derived from an EMBL/GenBank/DDBJ whole genome shotgun (WGS) entry which is preliminary data.</text>
</comment>
<sequence length="122" mass="14062">MRNSFSLSLAKPLFFFFFFFFFHLHRTRTHTTGWLRTVGALFGAGRGDCSGGERSRPFFHFFISSSIDFLGDKTRPSPRHAKGIERYIPETGWLGTTGSAEEDIYNISFIFSGRHLFHTLQK</sequence>
<dbReference type="EMBL" id="JAHMHQ010000014">
    <property type="protein sequence ID" value="KAK1634916.1"/>
    <property type="molecule type" value="Genomic_DNA"/>
</dbReference>
<dbReference type="Proteomes" id="UP001243989">
    <property type="component" value="Unassembled WGS sequence"/>
</dbReference>
<evidence type="ECO:0000313" key="2">
    <source>
        <dbReference type="Proteomes" id="UP001243989"/>
    </source>
</evidence>
<keyword evidence="2" id="KW-1185">Reference proteome</keyword>